<protein>
    <submittedName>
        <fullName evidence="4">Uncharacterized protein</fullName>
    </submittedName>
</protein>
<dbReference type="EMBL" id="JZWV01000384">
    <property type="protein sequence ID" value="KJY32902.1"/>
    <property type="molecule type" value="Genomic_DNA"/>
</dbReference>
<dbReference type="PATRIC" id="fig|68223.7.peg.7416"/>
<dbReference type="Proteomes" id="UP000033551">
    <property type="component" value="Unassembled WGS sequence"/>
</dbReference>
<reference evidence="4 5" key="1">
    <citation type="submission" date="2015-02" db="EMBL/GenBank/DDBJ databases">
        <authorList>
            <person name="Ju K.-S."/>
            <person name="Doroghazi J.R."/>
            <person name="Metcalf W."/>
        </authorList>
    </citation>
    <scope>NUCLEOTIDE SEQUENCE [LARGE SCALE GENOMIC DNA]</scope>
    <source>
        <strain evidence="4 5">NRRL ISP-5550</strain>
    </source>
</reference>
<dbReference type="PROSITE" id="PS00678">
    <property type="entry name" value="WD_REPEATS_1"/>
    <property type="match status" value="2"/>
</dbReference>
<keyword evidence="1 3" id="KW-0853">WD repeat</keyword>
<dbReference type="SUPFAM" id="SSF50978">
    <property type="entry name" value="WD40 repeat-like"/>
    <property type="match status" value="1"/>
</dbReference>
<dbReference type="PANTHER" id="PTHR19879:SF9">
    <property type="entry name" value="TRANSCRIPTION INITIATION FACTOR TFIID SUBUNIT 5"/>
    <property type="match status" value="1"/>
</dbReference>
<evidence type="ECO:0000256" key="2">
    <source>
        <dbReference type="ARBA" id="ARBA00022737"/>
    </source>
</evidence>
<proteinExistence type="predicted"/>
<organism evidence="4 5">
    <name type="scientific">Streptomyces katrae</name>
    <dbReference type="NCBI Taxonomy" id="68223"/>
    <lineage>
        <taxon>Bacteria</taxon>
        <taxon>Bacillati</taxon>
        <taxon>Actinomycetota</taxon>
        <taxon>Actinomycetes</taxon>
        <taxon>Kitasatosporales</taxon>
        <taxon>Streptomycetaceae</taxon>
        <taxon>Streptomyces</taxon>
    </lineage>
</organism>
<dbReference type="PROSITE" id="PS50294">
    <property type="entry name" value="WD_REPEATS_REGION"/>
    <property type="match status" value="2"/>
</dbReference>
<dbReference type="PANTHER" id="PTHR19879">
    <property type="entry name" value="TRANSCRIPTION INITIATION FACTOR TFIID"/>
    <property type="match status" value="1"/>
</dbReference>
<dbReference type="SMART" id="SM00320">
    <property type="entry name" value="WD40"/>
    <property type="match status" value="2"/>
</dbReference>
<dbReference type="InterPro" id="IPR015943">
    <property type="entry name" value="WD40/YVTN_repeat-like_dom_sf"/>
</dbReference>
<dbReference type="AlphaFoldDB" id="A0A0F4JEX6"/>
<feature type="repeat" description="WD" evidence="3">
    <location>
        <begin position="1"/>
        <end position="31"/>
    </location>
</feature>
<accession>A0A0F4JEX6</accession>
<evidence type="ECO:0000256" key="3">
    <source>
        <dbReference type="PROSITE-ProRule" id="PRU00221"/>
    </source>
</evidence>
<gene>
    <name evidence="4" type="ORF">VR44_14995</name>
</gene>
<dbReference type="OrthoDB" id="134501at2"/>
<dbReference type="InterPro" id="IPR020472">
    <property type="entry name" value="WD40_PAC1"/>
</dbReference>
<comment type="caution">
    <text evidence="4">The sequence shown here is derived from an EMBL/GenBank/DDBJ whole genome shotgun (WGS) entry which is preliminary data.</text>
</comment>
<dbReference type="RefSeq" id="WP_045947974.1">
    <property type="nucleotide sequence ID" value="NZ_JZWV01000384.1"/>
</dbReference>
<keyword evidence="5" id="KW-1185">Reference proteome</keyword>
<evidence type="ECO:0000256" key="1">
    <source>
        <dbReference type="ARBA" id="ARBA00022574"/>
    </source>
</evidence>
<evidence type="ECO:0000313" key="4">
    <source>
        <dbReference type="EMBL" id="KJY32902.1"/>
    </source>
</evidence>
<dbReference type="Pfam" id="PF00400">
    <property type="entry name" value="WD40"/>
    <property type="match status" value="2"/>
</dbReference>
<keyword evidence="2" id="KW-0677">Repeat</keyword>
<name>A0A0F4JEX6_9ACTN</name>
<dbReference type="InterPro" id="IPR001680">
    <property type="entry name" value="WD40_rpt"/>
</dbReference>
<dbReference type="Gene3D" id="2.130.10.10">
    <property type="entry name" value="YVTN repeat-like/Quinoprotein amine dehydrogenase"/>
    <property type="match status" value="1"/>
</dbReference>
<dbReference type="InterPro" id="IPR019775">
    <property type="entry name" value="WD40_repeat_CS"/>
</dbReference>
<feature type="repeat" description="WD" evidence="3">
    <location>
        <begin position="32"/>
        <end position="67"/>
    </location>
</feature>
<dbReference type="PROSITE" id="PS50082">
    <property type="entry name" value="WD_REPEATS_2"/>
    <property type="match status" value="2"/>
</dbReference>
<dbReference type="InterPro" id="IPR036322">
    <property type="entry name" value="WD40_repeat_dom_sf"/>
</dbReference>
<dbReference type="PRINTS" id="PR00320">
    <property type="entry name" value="GPROTEINBRPT"/>
</dbReference>
<sequence length="76" mass="7782">MFSPDGTLLASGSKDTTVRLWDVAKGESGAPLTGHDSDVVALAFSPGGRTLVTGGQDGAVRLWDVATHNVCGPPYP</sequence>
<evidence type="ECO:0000313" key="5">
    <source>
        <dbReference type="Proteomes" id="UP000033551"/>
    </source>
</evidence>